<evidence type="ECO:0000256" key="14">
    <source>
        <dbReference type="RuleBase" id="RU362085"/>
    </source>
</evidence>
<keyword evidence="5 14" id="KW-0547">Nucleotide-binding</keyword>
<dbReference type="RefSeq" id="WP_148971822.1">
    <property type="nucleotide sequence ID" value="NZ_CP043316.1"/>
</dbReference>
<feature type="domain" description="SF4 helicase" evidence="15">
    <location>
        <begin position="181"/>
        <end position="461"/>
    </location>
</feature>
<evidence type="ECO:0000256" key="6">
    <source>
        <dbReference type="ARBA" id="ARBA00022801"/>
    </source>
</evidence>
<dbReference type="GO" id="GO:0005524">
    <property type="term" value="F:ATP binding"/>
    <property type="evidence" value="ECO:0007669"/>
    <property type="project" value="UniProtKB-UniRule"/>
</dbReference>
<protein>
    <recommendedName>
        <fullName evidence="13 14">Replicative DNA helicase</fullName>
        <ecNumber evidence="13 14">5.6.2.3</ecNumber>
    </recommendedName>
</protein>
<dbReference type="CDD" id="cd00984">
    <property type="entry name" value="DnaB_C"/>
    <property type="match status" value="1"/>
</dbReference>
<dbReference type="EMBL" id="CP043316">
    <property type="protein sequence ID" value="QEK38701.1"/>
    <property type="molecule type" value="Genomic_DNA"/>
</dbReference>
<dbReference type="Pfam" id="PF03796">
    <property type="entry name" value="DnaB_C"/>
    <property type="match status" value="1"/>
</dbReference>
<evidence type="ECO:0000256" key="1">
    <source>
        <dbReference type="ARBA" id="ARBA00008428"/>
    </source>
</evidence>
<sequence>MNDIQEVKILPNALEAEKALLGAVLHENLLFENIAEFLLPEHFFDPLHKKIFQHISYTIGKGQLANPITIWPFFLQDELIKEYGGEEYLKNLESYIISLSHTEDYGKQIFDRYVRRQLILIGDKIKGEAYDMQLQHSALEQIEKAEHNLFSLATLGTQKNDINFGNALTAAVKQAEVAFRSTDHVVGISTGLYELDRALGGFHKSDLIILAARPSMGKTALATNIAFQAASKKKKVAFFSLEMSSEQLALRILGSETNIPSDKIRRGAIQEHEMHKLTKTSQKLFDIPLFIDDTPALSVSGLRTRARRLHRQENLDLIILDYLQLMHSGMNQDNRVQELSFITRSLKSLAKELSVPVVALSQLSRAVEQRDDKRPQLSDLRESGTIEQDADVVMFIFREAYYEARKKPSEGSDKMEVWQAKMEKIHNLAEIMIAKQRHGPIKNMQIGFEDAMTKFYDLDRA</sequence>
<dbReference type="GO" id="GO:0016887">
    <property type="term" value="F:ATP hydrolysis activity"/>
    <property type="evidence" value="ECO:0007669"/>
    <property type="project" value="RHEA"/>
</dbReference>
<evidence type="ECO:0000256" key="7">
    <source>
        <dbReference type="ARBA" id="ARBA00022806"/>
    </source>
</evidence>
<evidence type="ECO:0000256" key="2">
    <source>
        <dbReference type="ARBA" id="ARBA00011643"/>
    </source>
</evidence>
<dbReference type="KEGG" id="cpri:FZC34_02155"/>
<evidence type="ECO:0000256" key="4">
    <source>
        <dbReference type="ARBA" id="ARBA00022705"/>
    </source>
</evidence>
<evidence type="ECO:0000313" key="17">
    <source>
        <dbReference type="Proteomes" id="UP000325004"/>
    </source>
</evidence>
<comment type="function">
    <text evidence="11 14">The main replicative DNA helicase, it participates in initiation and elongation during chromosome replication. Travels ahead of the DNA replisome, separating dsDNA into templates for DNA synthesis. A processive ATP-dependent 5'-3' DNA helicase it has DNA-dependent ATPase activity.</text>
</comment>
<dbReference type="PROSITE" id="PS51199">
    <property type="entry name" value="SF4_HELICASE"/>
    <property type="match status" value="1"/>
</dbReference>
<evidence type="ECO:0000256" key="13">
    <source>
        <dbReference type="NCBIfam" id="TIGR00665"/>
    </source>
</evidence>
<evidence type="ECO:0000256" key="10">
    <source>
        <dbReference type="ARBA" id="ARBA00023235"/>
    </source>
</evidence>
<keyword evidence="10" id="KW-0413">Isomerase</keyword>
<dbReference type="GO" id="GO:0043139">
    <property type="term" value="F:5'-3' DNA helicase activity"/>
    <property type="evidence" value="ECO:0007669"/>
    <property type="project" value="UniProtKB-EC"/>
</dbReference>
<dbReference type="InterPro" id="IPR027417">
    <property type="entry name" value="P-loop_NTPase"/>
</dbReference>
<proteinExistence type="inferred from homology"/>
<dbReference type="GO" id="GO:0006269">
    <property type="term" value="P:DNA replication, synthesis of primer"/>
    <property type="evidence" value="ECO:0007669"/>
    <property type="project" value="UniProtKB-UniRule"/>
</dbReference>
<dbReference type="SUPFAM" id="SSF52540">
    <property type="entry name" value="P-loop containing nucleoside triphosphate hydrolases"/>
    <property type="match status" value="1"/>
</dbReference>
<dbReference type="SUPFAM" id="SSF48024">
    <property type="entry name" value="N-terminal domain of DnaB helicase"/>
    <property type="match status" value="1"/>
</dbReference>
<keyword evidence="9 14" id="KW-0238">DNA-binding</keyword>
<keyword evidence="8 14" id="KW-0067">ATP-binding</keyword>
<dbReference type="Gene3D" id="3.40.50.300">
    <property type="entry name" value="P-loop containing nucleotide triphosphate hydrolases"/>
    <property type="match status" value="1"/>
</dbReference>
<dbReference type="AlphaFoldDB" id="A0A5C0UG94"/>
<dbReference type="InterPro" id="IPR003593">
    <property type="entry name" value="AAA+_ATPase"/>
</dbReference>
<keyword evidence="7 14" id="KW-0347">Helicase</keyword>
<evidence type="ECO:0000256" key="8">
    <source>
        <dbReference type="ARBA" id="ARBA00022840"/>
    </source>
</evidence>
<dbReference type="InterPro" id="IPR007694">
    <property type="entry name" value="DNA_helicase_DnaB-like_C"/>
</dbReference>
<dbReference type="InterPro" id="IPR036185">
    <property type="entry name" value="DNA_heli_DnaB-like_N_sf"/>
</dbReference>
<accession>A0A5C0UG94</accession>
<keyword evidence="6 14" id="KW-0378">Hydrolase</keyword>
<evidence type="ECO:0000313" key="16">
    <source>
        <dbReference type="EMBL" id="QEK38701.1"/>
    </source>
</evidence>
<dbReference type="Pfam" id="PF00772">
    <property type="entry name" value="DnaB"/>
    <property type="match status" value="1"/>
</dbReference>
<comment type="similarity">
    <text evidence="1 14">Belongs to the helicase family. DnaB subfamily.</text>
</comment>
<comment type="subunit">
    <text evidence="2">Homohexamer.</text>
</comment>
<dbReference type="GO" id="GO:0005829">
    <property type="term" value="C:cytosol"/>
    <property type="evidence" value="ECO:0007669"/>
    <property type="project" value="TreeGrafter"/>
</dbReference>
<dbReference type="NCBIfam" id="TIGR00665">
    <property type="entry name" value="DnaB"/>
    <property type="match status" value="1"/>
</dbReference>
<dbReference type="GO" id="GO:0003677">
    <property type="term" value="F:DNA binding"/>
    <property type="evidence" value="ECO:0007669"/>
    <property type="project" value="UniProtKB-UniRule"/>
</dbReference>
<organism evidence="16 17">
    <name type="scientific">Candidatus Cytomitobacter primus</name>
    <dbReference type="NCBI Taxonomy" id="2066024"/>
    <lineage>
        <taxon>Bacteria</taxon>
        <taxon>Pseudomonadati</taxon>
        <taxon>Pseudomonadota</taxon>
        <taxon>Alphaproteobacteria</taxon>
        <taxon>Holosporales</taxon>
        <taxon>Holosporaceae</taxon>
        <taxon>Candidatus Cytomitobacter</taxon>
    </lineage>
</organism>
<dbReference type="InterPro" id="IPR016136">
    <property type="entry name" value="DNA_helicase_N/primase_C"/>
</dbReference>
<evidence type="ECO:0000256" key="9">
    <source>
        <dbReference type="ARBA" id="ARBA00023125"/>
    </source>
</evidence>
<evidence type="ECO:0000256" key="11">
    <source>
        <dbReference type="ARBA" id="ARBA00044932"/>
    </source>
</evidence>
<dbReference type="InterPro" id="IPR007692">
    <property type="entry name" value="DNA_helicase_DnaB"/>
</dbReference>
<keyword evidence="4 14" id="KW-0235">DNA replication</keyword>
<reference evidence="16 17" key="1">
    <citation type="submission" date="2019-08" db="EMBL/GenBank/DDBJ databases">
        <title>Highly reduced genomes of protist endosymbionts show evolutionary convergence.</title>
        <authorList>
            <person name="George E."/>
            <person name="Husnik F."/>
            <person name="Tashyreva D."/>
            <person name="Prokopchuk G."/>
            <person name="Horak A."/>
            <person name="Kwong W.K."/>
            <person name="Lukes J."/>
            <person name="Keeling P.J."/>
        </authorList>
    </citation>
    <scope>NUCLEOTIDE SEQUENCE [LARGE SCALE GENOMIC DNA]</scope>
    <source>
        <strain evidence="16">1604LC</strain>
    </source>
</reference>
<name>A0A5C0UG94_9PROT</name>
<dbReference type="OrthoDB" id="9773982at2"/>
<dbReference type="Proteomes" id="UP000325004">
    <property type="component" value="Chromosome"/>
</dbReference>
<dbReference type="EC" id="5.6.2.3" evidence="13 14"/>
<dbReference type="PANTHER" id="PTHR30153">
    <property type="entry name" value="REPLICATIVE DNA HELICASE DNAB"/>
    <property type="match status" value="1"/>
</dbReference>
<dbReference type="GO" id="GO:1990077">
    <property type="term" value="C:primosome complex"/>
    <property type="evidence" value="ECO:0007669"/>
    <property type="project" value="UniProtKB-UniRule"/>
</dbReference>
<gene>
    <name evidence="16" type="ORF">FZC34_02155</name>
</gene>
<dbReference type="PANTHER" id="PTHR30153:SF2">
    <property type="entry name" value="REPLICATIVE DNA HELICASE"/>
    <property type="match status" value="1"/>
</dbReference>
<dbReference type="SMART" id="SM00382">
    <property type="entry name" value="AAA"/>
    <property type="match status" value="1"/>
</dbReference>
<evidence type="ECO:0000259" key="15">
    <source>
        <dbReference type="PROSITE" id="PS51199"/>
    </source>
</evidence>
<dbReference type="Gene3D" id="1.10.860.10">
    <property type="entry name" value="DNAb Helicase, Chain A"/>
    <property type="match status" value="1"/>
</dbReference>
<keyword evidence="3 14" id="KW-0639">Primosome</keyword>
<dbReference type="NCBIfam" id="NF006606">
    <property type="entry name" value="PRK09165.1"/>
    <property type="match status" value="1"/>
</dbReference>
<evidence type="ECO:0000256" key="3">
    <source>
        <dbReference type="ARBA" id="ARBA00022515"/>
    </source>
</evidence>
<evidence type="ECO:0000256" key="5">
    <source>
        <dbReference type="ARBA" id="ARBA00022741"/>
    </source>
</evidence>
<keyword evidence="17" id="KW-1185">Reference proteome</keyword>
<comment type="catalytic activity">
    <reaction evidence="12 14">
        <text>ATP + H2O = ADP + phosphate + H(+)</text>
        <dbReference type="Rhea" id="RHEA:13065"/>
        <dbReference type="ChEBI" id="CHEBI:15377"/>
        <dbReference type="ChEBI" id="CHEBI:15378"/>
        <dbReference type="ChEBI" id="CHEBI:30616"/>
        <dbReference type="ChEBI" id="CHEBI:43474"/>
        <dbReference type="ChEBI" id="CHEBI:456216"/>
        <dbReference type="EC" id="5.6.2.3"/>
    </reaction>
</comment>
<dbReference type="InterPro" id="IPR007693">
    <property type="entry name" value="DNA_helicase_DnaB-like_N"/>
</dbReference>
<evidence type="ECO:0000256" key="12">
    <source>
        <dbReference type="ARBA" id="ARBA00048954"/>
    </source>
</evidence>